<protein>
    <submittedName>
        <fullName evidence="2">Uncharacterized protein</fullName>
    </submittedName>
</protein>
<proteinExistence type="predicted"/>
<keyword evidence="1" id="KW-1133">Transmembrane helix</keyword>
<feature type="non-terminal residue" evidence="2">
    <location>
        <position position="1"/>
    </location>
</feature>
<evidence type="ECO:0000313" key="2">
    <source>
        <dbReference type="EMBL" id="KAF2194838.1"/>
    </source>
</evidence>
<dbReference type="Proteomes" id="UP000800200">
    <property type="component" value="Unassembled WGS sequence"/>
</dbReference>
<sequence>INVLVYLDNINLKTLYFYKDIIELIYIIFFSFREKLISKYFITKNKLYIT</sequence>
<accession>A0A6A6EVN3</accession>
<keyword evidence="3" id="KW-1185">Reference proteome</keyword>
<evidence type="ECO:0000313" key="3">
    <source>
        <dbReference type="Proteomes" id="UP000800200"/>
    </source>
</evidence>
<dbReference type="EMBL" id="ML994611">
    <property type="protein sequence ID" value="KAF2194838.1"/>
    <property type="molecule type" value="Genomic_DNA"/>
</dbReference>
<organism evidence="2 3">
    <name type="scientific">Zopfia rhizophila CBS 207.26</name>
    <dbReference type="NCBI Taxonomy" id="1314779"/>
    <lineage>
        <taxon>Eukaryota</taxon>
        <taxon>Fungi</taxon>
        <taxon>Dikarya</taxon>
        <taxon>Ascomycota</taxon>
        <taxon>Pezizomycotina</taxon>
        <taxon>Dothideomycetes</taxon>
        <taxon>Dothideomycetes incertae sedis</taxon>
        <taxon>Zopfiaceae</taxon>
        <taxon>Zopfia</taxon>
    </lineage>
</organism>
<reference evidence="2" key="1">
    <citation type="journal article" date="2020" name="Stud. Mycol.">
        <title>101 Dothideomycetes genomes: a test case for predicting lifestyles and emergence of pathogens.</title>
        <authorList>
            <person name="Haridas S."/>
            <person name="Albert R."/>
            <person name="Binder M."/>
            <person name="Bloem J."/>
            <person name="Labutti K."/>
            <person name="Salamov A."/>
            <person name="Andreopoulos B."/>
            <person name="Baker S."/>
            <person name="Barry K."/>
            <person name="Bills G."/>
            <person name="Bluhm B."/>
            <person name="Cannon C."/>
            <person name="Castanera R."/>
            <person name="Culley D."/>
            <person name="Daum C."/>
            <person name="Ezra D."/>
            <person name="Gonzalez J."/>
            <person name="Henrissat B."/>
            <person name="Kuo A."/>
            <person name="Liang C."/>
            <person name="Lipzen A."/>
            <person name="Lutzoni F."/>
            <person name="Magnuson J."/>
            <person name="Mondo S."/>
            <person name="Nolan M."/>
            <person name="Ohm R."/>
            <person name="Pangilinan J."/>
            <person name="Park H.-J."/>
            <person name="Ramirez L."/>
            <person name="Alfaro M."/>
            <person name="Sun H."/>
            <person name="Tritt A."/>
            <person name="Yoshinaga Y."/>
            <person name="Zwiers L.-H."/>
            <person name="Turgeon B."/>
            <person name="Goodwin S."/>
            <person name="Spatafora J."/>
            <person name="Crous P."/>
            <person name="Grigoriev I."/>
        </authorList>
    </citation>
    <scope>NUCLEOTIDE SEQUENCE</scope>
    <source>
        <strain evidence="2">CBS 207.26</strain>
    </source>
</reference>
<feature type="transmembrane region" description="Helical" evidence="1">
    <location>
        <begin position="15"/>
        <end position="32"/>
    </location>
</feature>
<evidence type="ECO:0000256" key="1">
    <source>
        <dbReference type="SAM" id="Phobius"/>
    </source>
</evidence>
<dbReference type="AlphaFoldDB" id="A0A6A6EVN3"/>
<gene>
    <name evidence="2" type="ORF">K469DRAFT_547841</name>
</gene>
<name>A0A6A6EVN3_9PEZI</name>
<keyword evidence="1" id="KW-0472">Membrane</keyword>
<keyword evidence="1" id="KW-0812">Transmembrane</keyword>